<comment type="catalytic activity">
    <reaction evidence="4">
        <text>2 cob(II)yrinate a,c diamide + reduced [electron-transfer flavoprotein] + 2 ATP = 2 adenosylcob(III)yrinate a,c-diamide + 2 triphosphate + oxidized [electron-transfer flavoprotein] + 3 H(+)</text>
        <dbReference type="Rhea" id="RHEA:11528"/>
        <dbReference type="Rhea" id="RHEA-COMP:10685"/>
        <dbReference type="Rhea" id="RHEA-COMP:10686"/>
        <dbReference type="ChEBI" id="CHEBI:15378"/>
        <dbReference type="ChEBI" id="CHEBI:18036"/>
        <dbReference type="ChEBI" id="CHEBI:30616"/>
        <dbReference type="ChEBI" id="CHEBI:57692"/>
        <dbReference type="ChEBI" id="CHEBI:58307"/>
        <dbReference type="ChEBI" id="CHEBI:58503"/>
        <dbReference type="ChEBI" id="CHEBI:58537"/>
        <dbReference type="EC" id="2.5.1.17"/>
    </reaction>
</comment>
<dbReference type="UniPathway" id="UPA00148">
    <property type="reaction ID" value="UER00233"/>
</dbReference>
<evidence type="ECO:0000313" key="6">
    <source>
        <dbReference type="EMBL" id="TSJ77102.1"/>
    </source>
</evidence>
<dbReference type="Gene3D" id="1.20.1200.10">
    <property type="entry name" value="Cobalamin adenosyltransferase-like"/>
    <property type="match status" value="1"/>
</dbReference>
<dbReference type="OrthoDB" id="9778896at2"/>
<keyword evidence="7" id="KW-1185">Reference proteome</keyword>
<sequence>MSSIATRTGDDGTTGFLYGQRVPKDHPQIEAVGAFDELNAAVGFAKATCADAARRTELERIQKDLVNLMGEIACAETDAARYAESEFPKLTDADLVRIDEAVAAVEAQNVRFDGWATPGANLHAAALDLARTTARRAERRLVGLPAQGRTVRPLLGHYINRVSDLLWLFARQAEM</sequence>
<comment type="caution">
    <text evidence="6">The sequence shown here is derived from an EMBL/GenBank/DDBJ whole genome shotgun (WGS) entry which is preliminary data.</text>
</comment>
<dbReference type="EC" id="2.5.1.17" evidence="4"/>
<dbReference type="Pfam" id="PF01923">
    <property type="entry name" value="Cob_adeno_trans"/>
    <property type="match status" value="1"/>
</dbReference>
<keyword evidence="2 4" id="KW-0547">Nucleotide-binding</keyword>
<evidence type="ECO:0000256" key="3">
    <source>
        <dbReference type="ARBA" id="ARBA00022840"/>
    </source>
</evidence>
<dbReference type="InterPro" id="IPR036451">
    <property type="entry name" value="CblAdoTrfase-like_sf"/>
</dbReference>
<feature type="domain" description="Cobalamin adenosyltransferase-like" evidence="5">
    <location>
        <begin position="4"/>
        <end position="172"/>
    </location>
</feature>
<reference evidence="6 7" key="1">
    <citation type="submission" date="2019-07" db="EMBL/GenBank/DDBJ databases">
        <title>Description of 53C-WASEF.</title>
        <authorList>
            <person name="Pitt A."/>
            <person name="Hahn M.W."/>
        </authorList>
    </citation>
    <scope>NUCLEOTIDE SEQUENCE [LARGE SCALE GENOMIC DNA]</scope>
    <source>
        <strain evidence="6 7">53C-WASEF</strain>
    </source>
</reference>
<dbReference type="GO" id="GO:0005524">
    <property type="term" value="F:ATP binding"/>
    <property type="evidence" value="ECO:0007669"/>
    <property type="project" value="UniProtKB-UniRule"/>
</dbReference>
<proteinExistence type="inferred from homology"/>
<dbReference type="NCBIfam" id="TIGR00636">
    <property type="entry name" value="PduO_Nterm"/>
    <property type="match status" value="1"/>
</dbReference>
<comment type="similarity">
    <text evidence="4">Belongs to the Cob(I)alamin adenosyltransferase family.</text>
</comment>
<accession>A0A556QKH2</accession>
<protein>
    <recommendedName>
        <fullName evidence="4">Corrinoid adenosyltransferase</fullName>
        <ecNumber evidence="4">2.5.1.17</ecNumber>
    </recommendedName>
    <alternativeName>
        <fullName evidence="4">Cob(II)alamin adenosyltransferase</fullName>
    </alternativeName>
    <alternativeName>
        <fullName evidence="4">Cob(II)yrinic acid a,c-diamide adenosyltransferase</fullName>
    </alternativeName>
    <alternativeName>
        <fullName evidence="4">Cobinamide/cobalamin adenosyltransferase</fullName>
    </alternativeName>
</protein>
<evidence type="ECO:0000256" key="2">
    <source>
        <dbReference type="ARBA" id="ARBA00022741"/>
    </source>
</evidence>
<dbReference type="PANTHER" id="PTHR12213:SF0">
    <property type="entry name" value="CORRINOID ADENOSYLTRANSFERASE MMAB"/>
    <property type="match status" value="1"/>
</dbReference>
<evidence type="ECO:0000256" key="1">
    <source>
        <dbReference type="ARBA" id="ARBA00022679"/>
    </source>
</evidence>
<dbReference type="InterPro" id="IPR016030">
    <property type="entry name" value="CblAdoTrfase-like"/>
</dbReference>
<dbReference type="SUPFAM" id="SSF89028">
    <property type="entry name" value="Cobalamin adenosyltransferase-like"/>
    <property type="match status" value="1"/>
</dbReference>
<keyword evidence="1 4" id="KW-0808">Transferase</keyword>
<dbReference type="PANTHER" id="PTHR12213">
    <property type="entry name" value="CORRINOID ADENOSYLTRANSFERASE"/>
    <property type="match status" value="1"/>
</dbReference>
<dbReference type="RefSeq" id="WP_144230923.1">
    <property type="nucleotide sequence ID" value="NZ_CBCRVV010000011.1"/>
</dbReference>
<keyword evidence="4" id="KW-0169">Cobalamin biosynthesis</keyword>
<gene>
    <name evidence="6" type="ORF">FPL22_13445</name>
</gene>
<dbReference type="Proteomes" id="UP000315648">
    <property type="component" value="Unassembled WGS sequence"/>
</dbReference>
<dbReference type="GO" id="GO:0009236">
    <property type="term" value="P:cobalamin biosynthetic process"/>
    <property type="evidence" value="ECO:0007669"/>
    <property type="project" value="UniProtKB-UniRule"/>
</dbReference>
<evidence type="ECO:0000313" key="7">
    <source>
        <dbReference type="Proteomes" id="UP000315648"/>
    </source>
</evidence>
<dbReference type="GO" id="GO:0008817">
    <property type="term" value="F:corrinoid adenosyltransferase activity"/>
    <property type="evidence" value="ECO:0007669"/>
    <property type="project" value="UniProtKB-UniRule"/>
</dbReference>
<name>A0A556QKH2_9BACT</name>
<organism evidence="6 7">
    <name type="scientific">Rariglobus hedericola</name>
    <dbReference type="NCBI Taxonomy" id="2597822"/>
    <lineage>
        <taxon>Bacteria</taxon>
        <taxon>Pseudomonadati</taxon>
        <taxon>Verrucomicrobiota</taxon>
        <taxon>Opitutia</taxon>
        <taxon>Opitutales</taxon>
        <taxon>Opitutaceae</taxon>
        <taxon>Rariglobus</taxon>
    </lineage>
</organism>
<comment type="catalytic activity">
    <reaction evidence="4">
        <text>2 cob(II)alamin + reduced [electron-transfer flavoprotein] + 2 ATP = 2 adenosylcob(III)alamin + 2 triphosphate + oxidized [electron-transfer flavoprotein] + 3 H(+)</text>
        <dbReference type="Rhea" id="RHEA:28671"/>
        <dbReference type="Rhea" id="RHEA-COMP:10685"/>
        <dbReference type="Rhea" id="RHEA-COMP:10686"/>
        <dbReference type="ChEBI" id="CHEBI:15378"/>
        <dbReference type="ChEBI" id="CHEBI:16304"/>
        <dbReference type="ChEBI" id="CHEBI:18036"/>
        <dbReference type="ChEBI" id="CHEBI:18408"/>
        <dbReference type="ChEBI" id="CHEBI:30616"/>
        <dbReference type="ChEBI" id="CHEBI:57692"/>
        <dbReference type="ChEBI" id="CHEBI:58307"/>
        <dbReference type="EC" id="2.5.1.17"/>
    </reaction>
</comment>
<evidence type="ECO:0000259" key="5">
    <source>
        <dbReference type="Pfam" id="PF01923"/>
    </source>
</evidence>
<evidence type="ECO:0000256" key="4">
    <source>
        <dbReference type="RuleBase" id="RU366026"/>
    </source>
</evidence>
<dbReference type="InterPro" id="IPR029499">
    <property type="entry name" value="PduO-typ"/>
</dbReference>
<keyword evidence="3 4" id="KW-0067">ATP-binding</keyword>
<dbReference type="AlphaFoldDB" id="A0A556QKH2"/>
<comment type="pathway">
    <text evidence="4">Cofactor biosynthesis; adenosylcobalamin biosynthesis; adenosylcobalamin from cob(II)yrinate a,c-diamide: step 2/7.</text>
</comment>
<dbReference type="EMBL" id="VMBG01000002">
    <property type="protein sequence ID" value="TSJ77102.1"/>
    <property type="molecule type" value="Genomic_DNA"/>
</dbReference>